<dbReference type="PANTHER" id="PTHR31395">
    <property type="entry name" value="SHISA"/>
    <property type="match status" value="1"/>
</dbReference>
<feature type="domain" description="Shisa N-terminal" evidence="7">
    <location>
        <begin position="6"/>
        <end position="50"/>
    </location>
</feature>
<protein>
    <recommendedName>
        <fullName evidence="7">Shisa N-terminal domain-containing protein</fullName>
    </recommendedName>
</protein>
<gene>
    <name evidence="8" type="ORF">JZ751_011744</name>
</gene>
<evidence type="ECO:0000256" key="6">
    <source>
        <dbReference type="SAM" id="Phobius"/>
    </source>
</evidence>
<keyword evidence="4 6" id="KW-0472">Membrane</keyword>
<dbReference type="Proteomes" id="UP000824540">
    <property type="component" value="Unassembled WGS sequence"/>
</dbReference>
<evidence type="ECO:0000313" key="8">
    <source>
        <dbReference type="EMBL" id="KAG9353623.1"/>
    </source>
</evidence>
<dbReference type="OrthoDB" id="10062839at2759"/>
<keyword evidence="2 6" id="KW-0812">Transmembrane</keyword>
<keyword evidence="9" id="KW-1185">Reference proteome</keyword>
<sequence>MAETHVCEGYYSADIRFVERFTCPPDPDRPDLMYCCGFEDMKYCCSEPGNYFPYKHAYMWTLSIGALVGLGIAALVLLAFVVSVCVLCVLFLHSKPQQRLDSGLKLHNLDVSKRKDSKGNVTQNGATGQITTEGEGFSSRAGKSIQKSDSTIITPVEVTSI</sequence>
<dbReference type="AlphaFoldDB" id="A0A8T2PQJ4"/>
<feature type="region of interest" description="Disordered" evidence="5">
    <location>
        <begin position="115"/>
        <end position="143"/>
    </location>
</feature>
<comment type="subcellular location">
    <subcellularLocation>
        <location evidence="1">Membrane</location>
    </subcellularLocation>
</comment>
<evidence type="ECO:0000256" key="1">
    <source>
        <dbReference type="ARBA" id="ARBA00004370"/>
    </source>
</evidence>
<dbReference type="InterPro" id="IPR026910">
    <property type="entry name" value="Shisa"/>
</dbReference>
<evidence type="ECO:0000313" key="9">
    <source>
        <dbReference type="Proteomes" id="UP000824540"/>
    </source>
</evidence>
<proteinExistence type="predicted"/>
<name>A0A8T2PQJ4_9TELE</name>
<evidence type="ECO:0000256" key="5">
    <source>
        <dbReference type="SAM" id="MobiDB-lite"/>
    </source>
</evidence>
<dbReference type="Pfam" id="PF13908">
    <property type="entry name" value="Shisa_N"/>
    <property type="match status" value="1"/>
</dbReference>
<evidence type="ECO:0000259" key="7">
    <source>
        <dbReference type="Pfam" id="PF13908"/>
    </source>
</evidence>
<evidence type="ECO:0000256" key="2">
    <source>
        <dbReference type="ARBA" id="ARBA00022692"/>
    </source>
</evidence>
<keyword evidence="3 6" id="KW-1133">Transmembrane helix</keyword>
<accession>A0A8T2PQJ4</accession>
<dbReference type="InterPro" id="IPR053891">
    <property type="entry name" value="Shisa_N"/>
</dbReference>
<dbReference type="GO" id="GO:0016020">
    <property type="term" value="C:membrane"/>
    <property type="evidence" value="ECO:0007669"/>
    <property type="project" value="UniProtKB-SubCell"/>
</dbReference>
<organism evidence="8 9">
    <name type="scientific">Albula glossodonta</name>
    <name type="common">roundjaw bonefish</name>
    <dbReference type="NCBI Taxonomy" id="121402"/>
    <lineage>
        <taxon>Eukaryota</taxon>
        <taxon>Metazoa</taxon>
        <taxon>Chordata</taxon>
        <taxon>Craniata</taxon>
        <taxon>Vertebrata</taxon>
        <taxon>Euteleostomi</taxon>
        <taxon>Actinopterygii</taxon>
        <taxon>Neopterygii</taxon>
        <taxon>Teleostei</taxon>
        <taxon>Albuliformes</taxon>
        <taxon>Albulidae</taxon>
        <taxon>Albula</taxon>
    </lineage>
</organism>
<dbReference type="EMBL" id="JAFBMS010000003">
    <property type="protein sequence ID" value="KAG9353623.1"/>
    <property type="molecule type" value="Genomic_DNA"/>
</dbReference>
<feature type="compositionally biased region" description="Polar residues" evidence="5">
    <location>
        <begin position="119"/>
        <end position="132"/>
    </location>
</feature>
<evidence type="ECO:0000256" key="4">
    <source>
        <dbReference type="ARBA" id="ARBA00023136"/>
    </source>
</evidence>
<feature type="transmembrane region" description="Helical" evidence="6">
    <location>
        <begin position="59"/>
        <end position="92"/>
    </location>
</feature>
<comment type="caution">
    <text evidence="8">The sequence shown here is derived from an EMBL/GenBank/DDBJ whole genome shotgun (WGS) entry which is preliminary data.</text>
</comment>
<reference evidence="8" key="1">
    <citation type="thesis" date="2021" institute="BYU ScholarsArchive" country="Provo, UT, USA">
        <title>Applications of and Algorithms for Genome Assembly and Genomic Analyses with an Emphasis on Marine Teleosts.</title>
        <authorList>
            <person name="Pickett B.D."/>
        </authorList>
    </citation>
    <scope>NUCLEOTIDE SEQUENCE</scope>
    <source>
        <strain evidence="8">HI-2016</strain>
    </source>
</reference>
<evidence type="ECO:0000256" key="3">
    <source>
        <dbReference type="ARBA" id="ARBA00022989"/>
    </source>
</evidence>
<dbReference type="PANTHER" id="PTHR31395:SF2">
    <property type="entry name" value="PROTEIN SHISA-LIKE-2B"/>
    <property type="match status" value="1"/>
</dbReference>